<organism evidence="6 9">
    <name type="scientific">Phytophthora fragariae</name>
    <dbReference type="NCBI Taxonomy" id="53985"/>
    <lineage>
        <taxon>Eukaryota</taxon>
        <taxon>Sar</taxon>
        <taxon>Stramenopiles</taxon>
        <taxon>Oomycota</taxon>
        <taxon>Peronosporomycetes</taxon>
        <taxon>Peronosporales</taxon>
        <taxon>Peronosporaceae</taxon>
        <taxon>Phytophthora</taxon>
    </lineage>
</organism>
<dbReference type="EMBL" id="QXGB01000296">
    <property type="protein sequence ID" value="KAE9220611.1"/>
    <property type="molecule type" value="Genomic_DNA"/>
</dbReference>
<dbReference type="EMBL" id="QXFY01000269">
    <property type="protein sequence ID" value="KAE9349865.1"/>
    <property type="molecule type" value="Genomic_DNA"/>
</dbReference>
<dbReference type="GO" id="GO:0016604">
    <property type="term" value="C:nuclear body"/>
    <property type="evidence" value="ECO:0007669"/>
    <property type="project" value="TreeGrafter"/>
</dbReference>
<dbReference type="GO" id="GO:0045739">
    <property type="term" value="P:positive regulation of DNA repair"/>
    <property type="evidence" value="ECO:0007669"/>
    <property type="project" value="InterPro"/>
</dbReference>
<gene>
    <name evidence="7" type="ORF">PF001_g6772</name>
    <name evidence="6" type="ORF">PF005_g7423</name>
    <name evidence="8" type="ORF">PF008_g6716</name>
</gene>
<keyword evidence="4" id="KW-0234">DNA repair</keyword>
<dbReference type="PANTHER" id="PTHR15660">
    <property type="entry name" value="BRISC AND BRCA1-A COMPLEX MEMBER 1"/>
    <property type="match status" value="1"/>
</dbReference>
<comment type="caution">
    <text evidence="6">The sequence shown here is derived from an EMBL/GenBank/DDBJ whole genome shotgun (WGS) entry which is preliminary data.</text>
</comment>
<keyword evidence="3" id="KW-0227">DNA damage</keyword>
<dbReference type="CDD" id="cd21502">
    <property type="entry name" value="vWA_BABAM1"/>
    <property type="match status" value="1"/>
</dbReference>
<keyword evidence="2" id="KW-0963">Cytoplasm</keyword>
<evidence type="ECO:0000256" key="5">
    <source>
        <dbReference type="ARBA" id="ARBA00023242"/>
    </source>
</evidence>
<protein>
    <submittedName>
        <fullName evidence="6">Uncharacterized protein</fullName>
    </submittedName>
</protein>
<evidence type="ECO:0000313" key="7">
    <source>
        <dbReference type="EMBL" id="KAE9317620.1"/>
    </source>
</evidence>
<evidence type="ECO:0000313" key="8">
    <source>
        <dbReference type="EMBL" id="KAE9349865.1"/>
    </source>
</evidence>
<reference evidence="9 10" key="1">
    <citation type="submission" date="2018-08" db="EMBL/GenBank/DDBJ databases">
        <title>Genomic investigation of the strawberry pathogen Phytophthora fragariae indicates pathogenicity is determined by transcriptional variation in three key races.</title>
        <authorList>
            <person name="Adams T.M."/>
            <person name="Armitage A.D."/>
            <person name="Sobczyk M.K."/>
            <person name="Bates H.J."/>
            <person name="Dunwell J.M."/>
            <person name="Nellist C.F."/>
            <person name="Harrison R.J."/>
        </authorList>
    </citation>
    <scope>NUCLEOTIDE SEQUENCE [LARGE SCALE GENOMIC DNA]</scope>
    <source>
        <strain evidence="7 10">A4</strain>
        <strain evidence="6 9">NOV-27</strain>
        <strain evidence="8 11">NOV-77</strain>
    </source>
</reference>
<evidence type="ECO:0000256" key="1">
    <source>
        <dbReference type="ARBA" id="ARBA00004123"/>
    </source>
</evidence>
<evidence type="ECO:0000256" key="4">
    <source>
        <dbReference type="ARBA" id="ARBA00023204"/>
    </source>
</evidence>
<accession>A0A6A3YKZ9</accession>
<dbReference type="GO" id="GO:0006302">
    <property type="term" value="P:double-strand break repair"/>
    <property type="evidence" value="ECO:0007669"/>
    <property type="project" value="TreeGrafter"/>
</dbReference>
<evidence type="ECO:0000256" key="2">
    <source>
        <dbReference type="ARBA" id="ARBA00022490"/>
    </source>
</evidence>
<dbReference type="Proteomes" id="UP000486351">
    <property type="component" value="Unassembled WGS sequence"/>
</dbReference>
<dbReference type="Proteomes" id="UP000437068">
    <property type="component" value="Unassembled WGS sequence"/>
</dbReference>
<proteinExistence type="predicted"/>
<comment type="subcellular location">
    <subcellularLocation>
        <location evidence="1">Nucleus</location>
    </subcellularLocation>
</comment>
<keyword evidence="5" id="KW-0539">Nucleus</keyword>
<dbReference type="Proteomes" id="UP000433483">
    <property type="component" value="Unassembled WGS sequence"/>
</dbReference>
<evidence type="ECO:0000313" key="10">
    <source>
        <dbReference type="Proteomes" id="UP000437068"/>
    </source>
</evidence>
<dbReference type="EMBL" id="QXGE01000275">
    <property type="protein sequence ID" value="KAE9317620.1"/>
    <property type="molecule type" value="Genomic_DNA"/>
</dbReference>
<keyword evidence="9" id="KW-1185">Reference proteome</keyword>
<sequence length="262" mass="29100">MTNHSVINTSCKAMEVVAPTLADAQAFRQLALADEHLMICLCGVDGEQDGDTRTLQEAVQKIVRIKMQMGSNHQISLAKALHSRLIVVQEFTKNVDAAVAAVPGLLDSNESDDMADLDALLADAAHYFRAQREMEHQATSSFRLLLVYRQVNQSPQLRATQGEISLAFINDPAFHLDVIYWHQDVPQEAAQNVFDQFCAYDSTNPFAKFYFLEVGGSVERLHQALVLMLSHPGHRLSQNAAEQLLGSWFSPNKGVNSIVHQN</sequence>
<dbReference type="OrthoDB" id="102630at2759"/>
<dbReference type="InterPro" id="IPR026126">
    <property type="entry name" value="BABAM1"/>
</dbReference>
<dbReference type="PANTHER" id="PTHR15660:SF1">
    <property type="entry name" value="BRISC AND BRCA1-A COMPLEX MEMBER 1"/>
    <property type="match status" value="1"/>
</dbReference>
<evidence type="ECO:0000313" key="6">
    <source>
        <dbReference type="EMBL" id="KAE9220611.1"/>
    </source>
</evidence>
<dbReference type="GO" id="GO:0007095">
    <property type="term" value="P:mitotic G2 DNA damage checkpoint signaling"/>
    <property type="evidence" value="ECO:0007669"/>
    <property type="project" value="TreeGrafter"/>
</dbReference>
<evidence type="ECO:0000313" key="11">
    <source>
        <dbReference type="Proteomes" id="UP000486351"/>
    </source>
</evidence>
<evidence type="ECO:0000313" key="9">
    <source>
        <dbReference type="Proteomes" id="UP000433483"/>
    </source>
</evidence>
<dbReference type="AlphaFoldDB" id="A0A6A3YKZ9"/>
<dbReference type="GO" id="GO:0070552">
    <property type="term" value="C:BRISC complex"/>
    <property type="evidence" value="ECO:0007669"/>
    <property type="project" value="InterPro"/>
</dbReference>
<evidence type="ECO:0000256" key="3">
    <source>
        <dbReference type="ARBA" id="ARBA00022763"/>
    </source>
</evidence>
<name>A0A6A3YKZ9_9STRA</name>